<dbReference type="PANTHER" id="PTHR11638:SF93">
    <property type="entry name" value="MITOCHONDRIAL DISAGGREGASE"/>
    <property type="match status" value="1"/>
</dbReference>
<evidence type="ECO:0000313" key="5">
    <source>
        <dbReference type="EMBL" id="PIK36912.1"/>
    </source>
</evidence>
<evidence type="ECO:0000256" key="1">
    <source>
        <dbReference type="ARBA" id="ARBA00022741"/>
    </source>
</evidence>
<gene>
    <name evidence="5" type="ORF">BSL78_26246</name>
</gene>
<evidence type="ECO:0000256" key="3">
    <source>
        <dbReference type="SAM" id="MobiDB-lite"/>
    </source>
</evidence>
<feature type="compositionally biased region" description="Polar residues" evidence="3">
    <location>
        <begin position="192"/>
        <end position="202"/>
    </location>
</feature>
<dbReference type="GO" id="GO:0016887">
    <property type="term" value="F:ATP hydrolysis activity"/>
    <property type="evidence" value="ECO:0007669"/>
    <property type="project" value="InterPro"/>
</dbReference>
<comment type="caution">
    <text evidence="5">The sequence shown here is derived from an EMBL/GenBank/DDBJ whole genome shotgun (WGS) entry which is preliminary data.</text>
</comment>
<protein>
    <submittedName>
        <fullName evidence="5">Putative caseinolytic peptidase B protein-like</fullName>
    </submittedName>
</protein>
<evidence type="ECO:0000259" key="4">
    <source>
        <dbReference type="Pfam" id="PF07724"/>
    </source>
</evidence>
<sequence>MLQLFDEGRLTDGKGKTIECKDAIFVMTSNLASDEIAGHGMQLRREADKIMKERQASLEGKMEMAEQVTISRKFKEEVVQPILKHHFGRDEFLGRINEMVYFLPFSRAELIKLVAKELDFWAKKAKRDMTSTLAGTARYWTFLQMDMMSTTELDPLNTRFWKAVERRVVNQLAAAQEKQLIHTGCKLHISVDNPSGESSLTDRPTDKQTKQPMLRLQIISRGSKETIDLSSVPAPEKMGFSPFS</sequence>
<evidence type="ECO:0000256" key="2">
    <source>
        <dbReference type="ARBA" id="ARBA00022840"/>
    </source>
</evidence>
<dbReference type="GO" id="GO:0005524">
    <property type="term" value="F:ATP binding"/>
    <property type="evidence" value="ECO:0007669"/>
    <property type="project" value="UniProtKB-KW"/>
</dbReference>
<dbReference type="InterPro" id="IPR027417">
    <property type="entry name" value="P-loop_NTPase"/>
</dbReference>
<keyword evidence="6" id="KW-1185">Reference proteome</keyword>
<dbReference type="InterPro" id="IPR050130">
    <property type="entry name" value="ClpA_ClpB"/>
</dbReference>
<reference evidence="5 6" key="1">
    <citation type="journal article" date="2017" name="PLoS Biol.">
        <title>The sea cucumber genome provides insights into morphological evolution and visceral regeneration.</title>
        <authorList>
            <person name="Zhang X."/>
            <person name="Sun L."/>
            <person name="Yuan J."/>
            <person name="Sun Y."/>
            <person name="Gao Y."/>
            <person name="Zhang L."/>
            <person name="Li S."/>
            <person name="Dai H."/>
            <person name="Hamel J.F."/>
            <person name="Liu C."/>
            <person name="Yu Y."/>
            <person name="Liu S."/>
            <person name="Lin W."/>
            <person name="Guo K."/>
            <person name="Jin S."/>
            <person name="Xu P."/>
            <person name="Storey K.B."/>
            <person name="Huan P."/>
            <person name="Zhang T."/>
            <person name="Zhou Y."/>
            <person name="Zhang J."/>
            <person name="Lin C."/>
            <person name="Li X."/>
            <person name="Xing L."/>
            <person name="Huo D."/>
            <person name="Sun M."/>
            <person name="Wang L."/>
            <person name="Mercier A."/>
            <person name="Li F."/>
            <person name="Yang H."/>
            <person name="Xiang J."/>
        </authorList>
    </citation>
    <scope>NUCLEOTIDE SEQUENCE [LARGE SCALE GENOMIC DNA]</scope>
    <source>
        <strain evidence="5">Shaxun</strain>
        <tissue evidence="5">Muscle</tissue>
    </source>
</reference>
<dbReference type="AlphaFoldDB" id="A0A2G8JMD2"/>
<proteinExistence type="predicted"/>
<dbReference type="GO" id="GO:0005739">
    <property type="term" value="C:mitochondrion"/>
    <property type="evidence" value="ECO:0007669"/>
    <property type="project" value="TreeGrafter"/>
</dbReference>
<dbReference type="OrthoDB" id="47330at2759"/>
<dbReference type="PANTHER" id="PTHR11638">
    <property type="entry name" value="ATP-DEPENDENT CLP PROTEASE"/>
    <property type="match status" value="1"/>
</dbReference>
<dbReference type="Pfam" id="PF07724">
    <property type="entry name" value="AAA_2"/>
    <property type="match status" value="1"/>
</dbReference>
<dbReference type="Gene3D" id="3.40.50.300">
    <property type="entry name" value="P-loop containing nucleotide triphosphate hydrolases"/>
    <property type="match status" value="1"/>
</dbReference>
<dbReference type="InterPro" id="IPR003959">
    <property type="entry name" value="ATPase_AAA_core"/>
</dbReference>
<keyword evidence="2" id="KW-0067">ATP-binding</keyword>
<dbReference type="STRING" id="307972.A0A2G8JMD2"/>
<dbReference type="GO" id="GO:0034605">
    <property type="term" value="P:cellular response to heat"/>
    <property type="evidence" value="ECO:0007669"/>
    <property type="project" value="TreeGrafter"/>
</dbReference>
<organism evidence="5 6">
    <name type="scientific">Stichopus japonicus</name>
    <name type="common">Sea cucumber</name>
    <dbReference type="NCBI Taxonomy" id="307972"/>
    <lineage>
        <taxon>Eukaryota</taxon>
        <taxon>Metazoa</taxon>
        <taxon>Echinodermata</taxon>
        <taxon>Eleutherozoa</taxon>
        <taxon>Echinozoa</taxon>
        <taxon>Holothuroidea</taxon>
        <taxon>Aspidochirotacea</taxon>
        <taxon>Aspidochirotida</taxon>
        <taxon>Stichopodidae</taxon>
        <taxon>Apostichopus</taxon>
    </lineage>
</organism>
<keyword evidence="1" id="KW-0547">Nucleotide-binding</keyword>
<feature type="domain" description="ATPase AAA-type core" evidence="4">
    <location>
        <begin position="1"/>
        <end position="98"/>
    </location>
</feature>
<name>A0A2G8JMD2_STIJA</name>
<feature type="region of interest" description="Disordered" evidence="3">
    <location>
        <begin position="192"/>
        <end position="212"/>
    </location>
</feature>
<dbReference type="Proteomes" id="UP000230750">
    <property type="component" value="Unassembled WGS sequence"/>
</dbReference>
<accession>A0A2G8JMD2</accession>
<dbReference type="EMBL" id="MRZV01001595">
    <property type="protein sequence ID" value="PIK36912.1"/>
    <property type="molecule type" value="Genomic_DNA"/>
</dbReference>
<evidence type="ECO:0000313" key="6">
    <source>
        <dbReference type="Proteomes" id="UP000230750"/>
    </source>
</evidence>
<dbReference type="SUPFAM" id="SSF52540">
    <property type="entry name" value="P-loop containing nucleoside triphosphate hydrolases"/>
    <property type="match status" value="1"/>
</dbReference>